<dbReference type="InterPro" id="IPR032675">
    <property type="entry name" value="LRR_dom_sf"/>
</dbReference>
<dbReference type="SMART" id="SM00369">
    <property type="entry name" value="LRR_TYP"/>
    <property type="match status" value="1"/>
</dbReference>
<dbReference type="RefSeq" id="XP_015187050.1">
    <property type="nucleotide sequence ID" value="XM_015331564.1"/>
</dbReference>
<dbReference type="Pfam" id="PF25344">
    <property type="entry name" value="PH_LRR1"/>
    <property type="match status" value="1"/>
</dbReference>
<evidence type="ECO:0000313" key="6">
    <source>
        <dbReference type="RefSeq" id="XP_015187050.1"/>
    </source>
</evidence>
<evidence type="ECO:0000256" key="3">
    <source>
        <dbReference type="ARBA" id="ARBA00023242"/>
    </source>
</evidence>
<accession>A0ABM1J3L3</accession>
<evidence type="ECO:0000256" key="2">
    <source>
        <dbReference type="ARBA" id="ARBA00022737"/>
    </source>
</evidence>
<protein>
    <submittedName>
        <fullName evidence="6">Leucine-rich repeat protein 1 isoform X2</fullName>
    </submittedName>
</protein>
<name>A0ABM1J3L3_POLDO</name>
<dbReference type="InterPro" id="IPR057437">
    <property type="entry name" value="PIF1/LRR1_PH"/>
</dbReference>
<dbReference type="PANTHER" id="PTHR48051">
    <property type="match status" value="1"/>
</dbReference>
<keyword evidence="1" id="KW-0433">Leucine-rich repeat</keyword>
<gene>
    <name evidence="6" type="primary">LOC107072006</name>
</gene>
<proteinExistence type="predicted"/>
<sequence>MKINCRVQVSDRTLNVLHPLLKRTPEHGCLVIGRQSIKNNELYILLQTLKNQCRAKYKVNDNIEMIFDKFIGHGKATIRIKEPPHDLLIQSDPISLKGFIRVVKLVLSKKVNLSTIAISNLNTKKIPNAQRKKLVIKNNVEYPTLKGFPRYTEELIIDGLNRKSFDLQILRLNNLKVLNLSNNQIRSLPKDLGSMQHLQELILSGNRLGKDANTKWDWLDQDNIKKNLCLLDLSSNCYLPEGIRKLQIIDLNIRENPFEVVLQSHCHYSILVPSLVDCAAEIILNTSMSYDASIIPRTLVTYLDSATYCICGKVCFQNCIRKILYFKLRFPVVRYSFGDIIPFECYLCSSRCYNLYGNIV</sequence>
<keyword evidence="5" id="KW-1185">Reference proteome</keyword>
<keyword evidence="3" id="KW-0539">Nucleus</keyword>
<organism evidence="5 6">
    <name type="scientific">Polistes dominula</name>
    <name type="common">European paper wasp</name>
    <name type="synonym">Vespa dominula</name>
    <dbReference type="NCBI Taxonomy" id="743375"/>
    <lineage>
        <taxon>Eukaryota</taxon>
        <taxon>Metazoa</taxon>
        <taxon>Ecdysozoa</taxon>
        <taxon>Arthropoda</taxon>
        <taxon>Hexapoda</taxon>
        <taxon>Insecta</taxon>
        <taxon>Pterygota</taxon>
        <taxon>Neoptera</taxon>
        <taxon>Endopterygota</taxon>
        <taxon>Hymenoptera</taxon>
        <taxon>Apocrita</taxon>
        <taxon>Aculeata</taxon>
        <taxon>Vespoidea</taxon>
        <taxon>Vespidae</taxon>
        <taxon>Polistinae</taxon>
        <taxon>Polistini</taxon>
        <taxon>Polistes</taxon>
    </lineage>
</organism>
<evidence type="ECO:0000259" key="4">
    <source>
        <dbReference type="Pfam" id="PF25344"/>
    </source>
</evidence>
<dbReference type="InterPro" id="IPR001611">
    <property type="entry name" value="Leu-rich_rpt"/>
</dbReference>
<dbReference type="InterPro" id="IPR050216">
    <property type="entry name" value="LRR_domain-containing"/>
</dbReference>
<dbReference type="SUPFAM" id="SSF52058">
    <property type="entry name" value="L domain-like"/>
    <property type="match status" value="1"/>
</dbReference>
<dbReference type="Gene3D" id="3.80.10.10">
    <property type="entry name" value="Ribonuclease Inhibitor"/>
    <property type="match status" value="1"/>
</dbReference>
<keyword evidence="2" id="KW-0677">Repeat</keyword>
<evidence type="ECO:0000313" key="5">
    <source>
        <dbReference type="Proteomes" id="UP000694924"/>
    </source>
</evidence>
<feature type="domain" description="PIF1/LRR1 pleckstrin homology" evidence="4">
    <location>
        <begin position="1"/>
        <end position="111"/>
    </location>
</feature>
<dbReference type="Proteomes" id="UP000694924">
    <property type="component" value="Unplaced"/>
</dbReference>
<dbReference type="PANTHER" id="PTHR48051:SF1">
    <property type="entry name" value="RAS SUPPRESSOR PROTEIN 1"/>
    <property type="match status" value="1"/>
</dbReference>
<evidence type="ECO:0000256" key="1">
    <source>
        <dbReference type="ARBA" id="ARBA00022614"/>
    </source>
</evidence>
<dbReference type="InterPro" id="IPR003591">
    <property type="entry name" value="Leu-rich_rpt_typical-subtyp"/>
</dbReference>
<reference evidence="6" key="1">
    <citation type="submission" date="2025-08" db="UniProtKB">
        <authorList>
            <consortium name="RefSeq"/>
        </authorList>
    </citation>
    <scope>IDENTIFICATION</scope>
    <source>
        <tissue evidence="6">Whole body</tissue>
    </source>
</reference>
<dbReference type="Pfam" id="PF13855">
    <property type="entry name" value="LRR_8"/>
    <property type="match status" value="1"/>
</dbReference>
<dbReference type="PROSITE" id="PS51450">
    <property type="entry name" value="LRR"/>
    <property type="match status" value="1"/>
</dbReference>
<dbReference type="GeneID" id="107072006"/>